<dbReference type="EMBL" id="BAAAWD010000006">
    <property type="protein sequence ID" value="GAA3003519.1"/>
    <property type="molecule type" value="Genomic_DNA"/>
</dbReference>
<evidence type="ECO:0000259" key="1">
    <source>
        <dbReference type="Pfam" id="PF08044"/>
    </source>
</evidence>
<keyword evidence="3" id="KW-1185">Reference proteome</keyword>
<protein>
    <submittedName>
        <fullName evidence="2">DUF1707 domain-containing protein</fullName>
    </submittedName>
</protein>
<reference evidence="3" key="1">
    <citation type="journal article" date="2019" name="Int. J. Syst. Evol. Microbiol.">
        <title>The Global Catalogue of Microorganisms (GCM) 10K type strain sequencing project: providing services to taxonomists for standard genome sequencing and annotation.</title>
        <authorList>
            <consortium name="The Broad Institute Genomics Platform"/>
            <consortium name="The Broad Institute Genome Sequencing Center for Infectious Disease"/>
            <person name="Wu L."/>
            <person name="Ma J."/>
        </authorList>
    </citation>
    <scope>NUCLEOTIDE SEQUENCE [LARGE SCALE GENOMIC DNA]</scope>
    <source>
        <strain evidence="3">JCM 3106</strain>
    </source>
</reference>
<dbReference type="InterPro" id="IPR012551">
    <property type="entry name" value="DUF1707_SHOCT-like"/>
</dbReference>
<dbReference type="RefSeq" id="WP_344893235.1">
    <property type="nucleotide sequence ID" value="NZ_BAAAWD010000006.1"/>
</dbReference>
<evidence type="ECO:0000313" key="3">
    <source>
        <dbReference type="Proteomes" id="UP001499930"/>
    </source>
</evidence>
<name>A0ABP6KGY5_9ACTN</name>
<feature type="domain" description="DUF1707" evidence="1">
    <location>
        <begin position="10"/>
        <end position="61"/>
    </location>
</feature>
<accession>A0ABP6KGY5</accession>
<dbReference type="PANTHER" id="PTHR40763">
    <property type="entry name" value="MEMBRANE PROTEIN-RELATED"/>
    <property type="match status" value="1"/>
</dbReference>
<dbReference type="Proteomes" id="UP001499930">
    <property type="component" value="Unassembled WGS sequence"/>
</dbReference>
<comment type="caution">
    <text evidence="2">The sequence shown here is derived from an EMBL/GenBank/DDBJ whole genome shotgun (WGS) entry which is preliminary data.</text>
</comment>
<organism evidence="2 3">
    <name type="scientific">Streptosporangium longisporum</name>
    <dbReference type="NCBI Taxonomy" id="46187"/>
    <lineage>
        <taxon>Bacteria</taxon>
        <taxon>Bacillati</taxon>
        <taxon>Actinomycetota</taxon>
        <taxon>Actinomycetes</taxon>
        <taxon>Streptosporangiales</taxon>
        <taxon>Streptosporangiaceae</taxon>
        <taxon>Streptosporangium</taxon>
    </lineage>
</organism>
<sequence>MTTPGNDGPRLSDEDRDRIVQRLQHAFAEGRLSPEELDERLERALTAISGGDLMPVTAGLPDPVVEDVVQLRSTGGRIKRTGEWRVPRRLRVESEYGGVVLDLSQAVVDHPRIEIDLRLAYGSATIVLPPGATADVDGVATEWGGVTCKVPARAHPGRPHVQVTGELAYGSVRVRYPRPWS</sequence>
<proteinExistence type="predicted"/>
<dbReference type="Pfam" id="PF08044">
    <property type="entry name" value="DUF1707"/>
    <property type="match status" value="1"/>
</dbReference>
<dbReference type="PANTHER" id="PTHR40763:SF5">
    <property type="entry name" value="MEMBRANE PROTEIN"/>
    <property type="match status" value="1"/>
</dbReference>
<gene>
    <name evidence="2" type="ORF">GCM10017559_26180</name>
</gene>
<evidence type="ECO:0000313" key="2">
    <source>
        <dbReference type="EMBL" id="GAA3003519.1"/>
    </source>
</evidence>